<dbReference type="STRING" id="1365950.SAMN05428963_110131"/>
<feature type="domain" description="Response regulatory" evidence="2">
    <location>
        <begin position="10"/>
        <end position="121"/>
    </location>
</feature>
<dbReference type="Proteomes" id="UP000190135">
    <property type="component" value="Unassembled WGS sequence"/>
</dbReference>
<accession>A0A1T4SFD8</accession>
<gene>
    <name evidence="3" type="ORF">SAMN05428963_110131</name>
</gene>
<dbReference type="SUPFAM" id="SSF52172">
    <property type="entry name" value="CheY-like"/>
    <property type="match status" value="1"/>
</dbReference>
<keyword evidence="1" id="KW-0597">Phosphoprotein</keyword>
<name>A0A1T4SFD8_9HYPH</name>
<reference evidence="3 4" key="1">
    <citation type="submission" date="2017-02" db="EMBL/GenBank/DDBJ databases">
        <authorList>
            <person name="Peterson S.W."/>
        </authorList>
    </citation>
    <scope>NUCLEOTIDE SEQUENCE [LARGE SCALE GENOMIC DNA]</scope>
    <source>
        <strain evidence="3 4">USBA 369</strain>
    </source>
</reference>
<dbReference type="EMBL" id="FUXL01000010">
    <property type="protein sequence ID" value="SKA26883.1"/>
    <property type="molecule type" value="Genomic_DNA"/>
</dbReference>
<organism evidence="3 4">
    <name type="scientific">Consotaella salsifontis</name>
    <dbReference type="NCBI Taxonomy" id="1365950"/>
    <lineage>
        <taxon>Bacteria</taxon>
        <taxon>Pseudomonadati</taxon>
        <taxon>Pseudomonadota</taxon>
        <taxon>Alphaproteobacteria</taxon>
        <taxon>Hyphomicrobiales</taxon>
        <taxon>Aurantimonadaceae</taxon>
        <taxon>Consotaella</taxon>
    </lineage>
</organism>
<dbReference type="InterPro" id="IPR001789">
    <property type="entry name" value="Sig_transdc_resp-reg_receiver"/>
</dbReference>
<dbReference type="AlphaFoldDB" id="A0A1T4SFD8"/>
<dbReference type="InterPro" id="IPR011006">
    <property type="entry name" value="CheY-like_superfamily"/>
</dbReference>
<dbReference type="Gene3D" id="3.40.50.2300">
    <property type="match status" value="1"/>
</dbReference>
<protein>
    <submittedName>
        <fullName evidence="3">CheY chemotaxis protein or a CheY-like REC (Receiver) domain</fullName>
    </submittedName>
</protein>
<evidence type="ECO:0000256" key="1">
    <source>
        <dbReference type="PROSITE-ProRule" id="PRU00169"/>
    </source>
</evidence>
<dbReference type="GO" id="GO:0000160">
    <property type="term" value="P:phosphorelay signal transduction system"/>
    <property type="evidence" value="ECO:0007669"/>
    <property type="project" value="InterPro"/>
</dbReference>
<proteinExistence type="predicted"/>
<dbReference type="SMART" id="SM00448">
    <property type="entry name" value="REC"/>
    <property type="match status" value="1"/>
</dbReference>
<evidence type="ECO:0000313" key="4">
    <source>
        <dbReference type="Proteomes" id="UP000190135"/>
    </source>
</evidence>
<keyword evidence="4" id="KW-1185">Reference proteome</keyword>
<evidence type="ECO:0000313" key="3">
    <source>
        <dbReference type="EMBL" id="SKA26883.1"/>
    </source>
</evidence>
<dbReference type="RefSeq" id="WP_078709230.1">
    <property type="nucleotide sequence ID" value="NZ_FUXL01000010.1"/>
</dbReference>
<evidence type="ECO:0000259" key="2">
    <source>
        <dbReference type="PROSITE" id="PS50110"/>
    </source>
</evidence>
<dbReference type="OrthoDB" id="582170at2"/>
<sequence length="126" mass="13784">MSETTLTGRAILVAEDEYFTATDLRQELTRLGASVIGPAPSLERAMDLIDAALSIDAAVLDINLGGETIFPAAERLIQRGVPFLFTTGYDQPMIPSRFERIPRCEKPVSPEKLIRTLASVLPNRPS</sequence>
<dbReference type="PROSITE" id="PS50110">
    <property type="entry name" value="RESPONSE_REGULATORY"/>
    <property type="match status" value="1"/>
</dbReference>
<feature type="modified residue" description="4-aspartylphosphate" evidence="1">
    <location>
        <position position="61"/>
    </location>
</feature>